<dbReference type="InterPro" id="IPR049326">
    <property type="entry name" value="Rhodopsin_dom_fungi"/>
</dbReference>
<name>A0A8H6RCA1_9PEZI</name>
<keyword evidence="5" id="KW-1185">Reference proteome</keyword>
<dbReference type="EMBL" id="JABCIY010000204">
    <property type="protein sequence ID" value="KAF7188949.1"/>
    <property type="molecule type" value="Genomic_DNA"/>
</dbReference>
<evidence type="ECO:0000313" key="4">
    <source>
        <dbReference type="EMBL" id="KAF7188949.1"/>
    </source>
</evidence>
<feature type="transmembrane region" description="Helical" evidence="2">
    <location>
        <begin position="267"/>
        <end position="290"/>
    </location>
</feature>
<keyword evidence="2" id="KW-0472">Membrane</keyword>
<feature type="transmembrane region" description="Helical" evidence="2">
    <location>
        <begin position="115"/>
        <end position="137"/>
    </location>
</feature>
<keyword evidence="2" id="KW-1133">Transmembrane helix</keyword>
<dbReference type="PANTHER" id="PTHR39614:SF2">
    <property type="entry name" value="INTEGRAL MEMBRANE PROTEIN"/>
    <property type="match status" value="1"/>
</dbReference>
<feature type="transmembrane region" description="Helical" evidence="2">
    <location>
        <begin position="224"/>
        <end position="247"/>
    </location>
</feature>
<dbReference type="OrthoDB" id="3918601at2759"/>
<feature type="domain" description="Rhodopsin" evidence="3">
    <location>
        <begin position="132"/>
        <end position="365"/>
    </location>
</feature>
<organism evidence="4 5">
    <name type="scientific">Pseudocercospora fuligena</name>
    <dbReference type="NCBI Taxonomy" id="685502"/>
    <lineage>
        <taxon>Eukaryota</taxon>
        <taxon>Fungi</taxon>
        <taxon>Dikarya</taxon>
        <taxon>Ascomycota</taxon>
        <taxon>Pezizomycotina</taxon>
        <taxon>Dothideomycetes</taxon>
        <taxon>Dothideomycetidae</taxon>
        <taxon>Mycosphaerellales</taxon>
        <taxon>Mycosphaerellaceae</taxon>
        <taxon>Pseudocercospora</taxon>
    </lineage>
</organism>
<reference evidence="4" key="1">
    <citation type="submission" date="2020-04" db="EMBL/GenBank/DDBJ databases">
        <title>Draft genome resource of the tomato pathogen Pseudocercospora fuligena.</title>
        <authorList>
            <person name="Zaccaron A."/>
        </authorList>
    </citation>
    <scope>NUCLEOTIDE SEQUENCE</scope>
    <source>
        <strain evidence="4">PF001</strain>
    </source>
</reference>
<dbReference type="PANTHER" id="PTHR39614">
    <property type="entry name" value="INTEGRAL MEMBRANE PROTEIN"/>
    <property type="match status" value="1"/>
</dbReference>
<accession>A0A8H6RCA1</accession>
<comment type="caution">
    <text evidence="4">The sequence shown here is derived from an EMBL/GenBank/DDBJ whole genome shotgun (WGS) entry which is preliminary data.</text>
</comment>
<proteinExistence type="predicted"/>
<protein>
    <recommendedName>
        <fullName evidence="3">Rhodopsin domain-containing protein</fullName>
    </recommendedName>
</protein>
<dbReference type="AlphaFoldDB" id="A0A8H6RCA1"/>
<dbReference type="Proteomes" id="UP000660729">
    <property type="component" value="Unassembled WGS sequence"/>
</dbReference>
<evidence type="ECO:0000256" key="2">
    <source>
        <dbReference type="SAM" id="Phobius"/>
    </source>
</evidence>
<feature type="region of interest" description="Disordered" evidence="1">
    <location>
        <begin position="439"/>
        <end position="461"/>
    </location>
</feature>
<keyword evidence="2" id="KW-0812">Transmembrane</keyword>
<gene>
    <name evidence="4" type="ORF">HII31_09872</name>
</gene>
<dbReference type="Pfam" id="PF20684">
    <property type="entry name" value="Fung_rhodopsin"/>
    <property type="match status" value="1"/>
</dbReference>
<evidence type="ECO:0000313" key="5">
    <source>
        <dbReference type="Proteomes" id="UP000660729"/>
    </source>
</evidence>
<sequence>MLHYCHQALVELRSTPQIHEEPGINSVCIKSDSEGSRGALDIYGQSTRIYDLQIRGICFIKSAKHWLPAKTTCEKGEKLYFLNHTRKMGYDADTTNWPAGTRYFTQITDYNHSGWLYIITLLSFIYVVITFIIRFVVKYGMYGLDDWALLASTVLAVGQYIAVLAGLSEGLGKSTSLLDSAQISKIEQYASAHVFLYFLAHCGSKISTALLTQRLFEKGRPRNAHLCWGLVAFSAVYGIGCILSAAIGCPSPGYPTSGAEVCPNRFVRWQIILALDIVTEALLVFVPLFLIMEILIKRAAKITVTLVFAFRLVDVLFAAMNLHQVGVVQKSDDPGVAIVQPLIWTQTELLWSIIAASLPCLKSFMKPFDKIDEETWRSQGNLYSSSRSGGRSWKESRDREGAVPLEAIRGQRLGNVISASGNERSLSLRPEPVGHDVIIRHSSTNGSTPDDGRRSWGSQDRIIKASTHWEVRRDGAGRDPYEIP</sequence>
<feature type="transmembrane region" description="Helical" evidence="2">
    <location>
        <begin position="149"/>
        <end position="168"/>
    </location>
</feature>
<evidence type="ECO:0000259" key="3">
    <source>
        <dbReference type="Pfam" id="PF20684"/>
    </source>
</evidence>
<evidence type="ECO:0000256" key="1">
    <source>
        <dbReference type="SAM" id="MobiDB-lite"/>
    </source>
</evidence>